<name>A0A2C9DYY7_UREP2</name>
<dbReference type="AlphaFoldDB" id="A0A2C9DYY7"/>
<keyword evidence="3" id="KW-0449">Lipoprotein</keyword>
<dbReference type="KEGG" id="upa:UPA3_0131"/>
<evidence type="ECO:0000256" key="1">
    <source>
        <dbReference type="SAM" id="Coils"/>
    </source>
</evidence>
<dbReference type="HOGENOM" id="CLU_700091_0_0_14"/>
<evidence type="ECO:0000313" key="4">
    <source>
        <dbReference type="Proteomes" id="UP000002162"/>
    </source>
</evidence>
<dbReference type="RefSeq" id="WP_010891681.1">
    <property type="nucleotide sequence ID" value="NC_010503.1"/>
</dbReference>
<dbReference type="Proteomes" id="UP000002162">
    <property type="component" value="Chromosome"/>
</dbReference>
<keyword evidence="2" id="KW-0732">Signal</keyword>
<evidence type="ECO:0000313" key="3">
    <source>
        <dbReference type="EMBL" id="ACA33220.1"/>
    </source>
</evidence>
<feature type="chain" id="PRO_5012044787" evidence="2">
    <location>
        <begin position="29"/>
        <end position="394"/>
    </location>
</feature>
<feature type="coiled-coil region" evidence="1">
    <location>
        <begin position="84"/>
        <end position="122"/>
    </location>
</feature>
<proteinExistence type="predicted"/>
<feature type="signal peptide" evidence="2">
    <location>
        <begin position="1"/>
        <end position="28"/>
    </location>
</feature>
<dbReference type="PROSITE" id="PS51257">
    <property type="entry name" value="PROKAR_LIPOPROTEIN"/>
    <property type="match status" value="1"/>
</dbReference>
<protein>
    <submittedName>
        <fullName evidence="3">Putative lipoprotein</fullName>
    </submittedName>
</protein>
<sequence>MKKNKYKLLIKSLVITSFLVTTSSVIVACTNKEKEQHLTELKKLSQHAKQIYNEIKTNELFKKEASVLNDQINKVLKINEQNNLDVITKNYNDLKKLLDEIQEKISKEKEKEKQQNAYLNKEINIKLENLNQIVNHNLLKGNKESFFNQIINFTPITTEIQTIINQNQNLLDFKNEELELKLKNLDLFIKELDHKFKNIIDQLFNIEDSYINKFLKFINNQDFIKDQKYQEREKFNPQEYLELTKSIQSSFNKLKNVTINSNLDQYLNSLNLVLLSLTNETKAFFTKFEDQIKKYFKWIVYGRDDTLTKAFNRIVEEQKRNEFIEQTEKALLTFPMEINQKFKMFVDFFTLKNDKNETEYQKIWKSKHNEVNKVWFGIAECFATGKCTDKNKPS</sequence>
<reference evidence="3 4" key="1">
    <citation type="submission" date="2008-02" db="EMBL/GenBank/DDBJ databases">
        <title>Genome sequence of Ureaplasma parvum serovar 3.</title>
        <authorList>
            <person name="Methe B.A."/>
            <person name="Glass J."/>
            <person name="Waites K."/>
            <person name="Shrivastava S."/>
        </authorList>
    </citation>
    <scope>NUCLEOTIDE SEQUENCE [LARGE SCALE GENOMIC DNA]</scope>
    <source>
        <strain evidence="4">ATCC 27815 / 27 / NCTC 11736</strain>
    </source>
</reference>
<dbReference type="EMBL" id="CP000942">
    <property type="protein sequence ID" value="ACA33220.1"/>
    <property type="molecule type" value="Genomic_DNA"/>
</dbReference>
<dbReference type="GeneID" id="29672136"/>
<accession>A0A2C9DYY7</accession>
<evidence type="ECO:0000256" key="2">
    <source>
        <dbReference type="SAM" id="SignalP"/>
    </source>
</evidence>
<gene>
    <name evidence="3" type="ordered locus">UPA3_0131</name>
</gene>
<keyword evidence="1" id="KW-0175">Coiled coil</keyword>
<organism evidence="3 4">
    <name type="scientific">Ureaplasma parvum serovar 3 (strain ATCC 27815 / 27 / NCTC 11736)</name>
    <dbReference type="NCBI Taxonomy" id="505682"/>
    <lineage>
        <taxon>Bacteria</taxon>
        <taxon>Bacillati</taxon>
        <taxon>Mycoplasmatota</taxon>
        <taxon>Mycoplasmoidales</taxon>
        <taxon>Mycoplasmoidaceae</taxon>
        <taxon>Ureaplasma</taxon>
    </lineage>
</organism>